<proteinExistence type="predicted"/>
<dbReference type="Proteomes" id="UP000422764">
    <property type="component" value="Chromosome"/>
</dbReference>
<sequence>MSDLTIYNNNIQGQFAAENPYNKDKALLILFWTKELDMNSFYTYGGYYDGVPSQFIININNKKQVSGRY</sequence>
<dbReference type="AlphaFoldDB" id="A0A6I6EVD6"/>
<evidence type="ECO:0000313" key="1">
    <source>
        <dbReference type="EMBL" id="QGU94886.1"/>
    </source>
</evidence>
<organism evidence="1 2">
    <name type="scientific">Clostridium bovifaecis</name>
    <dbReference type="NCBI Taxonomy" id="2184719"/>
    <lineage>
        <taxon>Bacteria</taxon>
        <taxon>Bacillati</taxon>
        <taxon>Bacillota</taxon>
        <taxon>Clostridia</taxon>
        <taxon>Eubacteriales</taxon>
        <taxon>Clostridiaceae</taxon>
        <taxon>Clostridium</taxon>
    </lineage>
</organism>
<accession>A0A6I6EVD6</accession>
<gene>
    <name evidence="1" type="ORF">GOM49_07020</name>
</gene>
<protein>
    <submittedName>
        <fullName evidence="1">Uncharacterized protein</fullName>
    </submittedName>
</protein>
<dbReference type="EMBL" id="CP046522">
    <property type="protein sequence ID" value="QGU94886.1"/>
    <property type="molecule type" value="Genomic_DNA"/>
</dbReference>
<keyword evidence="2" id="KW-1185">Reference proteome</keyword>
<reference evidence="1 2" key="1">
    <citation type="submission" date="2019-12" db="EMBL/GenBank/DDBJ databases">
        <title>Genome sequenceing of Clostridium bovifaecis.</title>
        <authorList>
            <person name="Yao Y."/>
        </authorList>
    </citation>
    <scope>NUCLEOTIDE SEQUENCE [LARGE SCALE GENOMIC DNA]</scope>
    <source>
        <strain evidence="1 2">BXX</strain>
    </source>
</reference>
<evidence type="ECO:0000313" key="2">
    <source>
        <dbReference type="Proteomes" id="UP000422764"/>
    </source>
</evidence>
<name>A0A6I6EVD6_9CLOT</name>